<accession>M2V986</accession>
<proteinExistence type="predicted"/>
<dbReference type="eggNOG" id="ENOG502R92J">
    <property type="taxonomic scope" value="Eukaryota"/>
</dbReference>
<reference evidence="2 3" key="1">
    <citation type="journal article" date="2012" name="PLoS Pathog.">
        <title>Diverse lifestyles and strategies of plant pathogenesis encoded in the genomes of eighteen Dothideomycetes fungi.</title>
        <authorList>
            <person name="Ohm R.A."/>
            <person name="Feau N."/>
            <person name="Henrissat B."/>
            <person name="Schoch C.L."/>
            <person name="Horwitz B.A."/>
            <person name="Barry K.W."/>
            <person name="Condon B.J."/>
            <person name="Copeland A.C."/>
            <person name="Dhillon B."/>
            <person name="Glaser F."/>
            <person name="Hesse C.N."/>
            <person name="Kosti I."/>
            <person name="LaButti K."/>
            <person name="Lindquist E.A."/>
            <person name="Lucas S."/>
            <person name="Salamov A.A."/>
            <person name="Bradshaw R.E."/>
            <person name="Ciuffetti L."/>
            <person name="Hamelin R.C."/>
            <person name="Kema G.H.J."/>
            <person name="Lawrence C."/>
            <person name="Scott J.A."/>
            <person name="Spatafora J.W."/>
            <person name="Turgeon B.G."/>
            <person name="de Wit P.J.G.M."/>
            <person name="Zhong S."/>
            <person name="Goodwin S.B."/>
            <person name="Grigoriev I.V."/>
        </authorList>
    </citation>
    <scope>NUCLEOTIDE SEQUENCE [LARGE SCALE GENOMIC DNA]</scope>
    <source>
        <strain evidence="3">C5 / ATCC 48332 / race O</strain>
    </source>
</reference>
<dbReference type="OMA" id="RFLACKF"/>
<dbReference type="Pfam" id="PF26639">
    <property type="entry name" value="Het-6_barrel"/>
    <property type="match status" value="1"/>
</dbReference>
<dbReference type="STRING" id="701091.M2V986"/>
<evidence type="ECO:0000313" key="2">
    <source>
        <dbReference type="EMBL" id="EMD96273.1"/>
    </source>
</evidence>
<dbReference type="OrthoDB" id="2157530at2759"/>
<evidence type="ECO:0000259" key="1">
    <source>
        <dbReference type="Pfam" id="PF06985"/>
    </source>
</evidence>
<dbReference type="Proteomes" id="UP000016936">
    <property type="component" value="Unassembled WGS sequence"/>
</dbReference>
<name>M2V986_COCH5</name>
<dbReference type="InterPro" id="IPR052895">
    <property type="entry name" value="HetReg/Transcr_Mod"/>
</dbReference>
<organism evidence="2 3">
    <name type="scientific">Cochliobolus heterostrophus (strain C5 / ATCC 48332 / race O)</name>
    <name type="common">Southern corn leaf blight fungus</name>
    <name type="synonym">Bipolaris maydis</name>
    <dbReference type="NCBI Taxonomy" id="701091"/>
    <lineage>
        <taxon>Eukaryota</taxon>
        <taxon>Fungi</taxon>
        <taxon>Dikarya</taxon>
        <taxon>Ascomycota</taxon>
        <taxon>Pezizomycotina</taxon>
        <taxon>Dothideomycetes</taxon>
        <taxon>Pleosporomycetidae</taxon>
        <taxon>Pleosporales</taxon>
        <taxon>Pleosporineae</taxon>
        <taxon>Pleosporaceae</taxon>
        <taxon>Bipolaris</taxon>
    </lineage>
</organism>
<protein>
    <recommendedName>
        <fullName evidence="1">Heterokaryon incompatibility domain-containing protein</fullName>
    </recommendedName>
</protein>
<keyword evidence="3" id="KW-1185">Reference proteome</keyword>
<dbReference type="AlphaFoldDB" id="M2V986"/>
<reference evidence="3" key="2">
    <citation type="journal article" date="2013" name="PLoS Genet.">
        <title>Comparative genome structure, secondary metabolite, and effector coding capacity across Cochliobolus pathogens.</title>
        <authorList>
            <person name="Condon B.J."/>
            <person name="Leng Y."/>
            <person name="Wu D."/>
            <person name="Bushley K.E."/>
            <person name="Ohm R.A."/>
            <person name="Otillar R."/>
            <person name="Martin J."/>
            <person name="Schackwitz W."/>
            <person name="Grimwood J."/>
            <person name="MohdZainudin N."/>
            <person name="Xue C."/>
            <person name="Wang R."/>
            <person name="Manning V.A."/>
            <person name="Dhillon B."/>
            <person name="Tu Z.J."/>
            <person name="Steffenson B.J."/>
            <person name="Salamov A."/>
            <person name="Sun H."/>
            <person name="Lowry S."/>
            <person name="LaButti K."/>
            <person name="Han J."/>
            <person name="Copeland A."/>
            <person name="Lindquist E."/>
            <person name="Barry K."/>
            <person name="Schmutz J."/>
            <person name="Baker S.E."/>
            <person name="Ciuffetti L.M."/>
            <person name="Grigoriev I.V."/>
            <person name="Zhong S."/>
            <person name="Turgeon B.G."/>
        </authorList>
    </citation>
    <scope>NUCLEOTIDE SEQUENCE [LARGE SCALE GENOMIC DNA]</scope>
    <source>
        <strain evidence="3">C5 / ATCC 48332 / race O</strain>
    </source>
</reference>
<gene>
    <name evidence="2" type="ORF">COCHEDRAFT_1201110</name>
</gene>
<dbReference type="HOGENOM" id="CLU_004184_7_2_1"/>
<dbReference type="PANTHER" id="PTHR24148:SF64">
    <property type="entry name" value="HETEROKARYON INCOMPATIBILITY DOMAIN-CONTAINING PROTEIN"/>
    <property type="match status" value="1"/>
</dbReference>
<sequence length="608" mass="70683">MPDAKLYSLLPHRRAIRLLRIKSGTGKKGIQITLETFDLDSKTQFTALSYVWGDATSQRKITCNGHKKLITRNLWGVLSQLKKQRFDCLLWVDAICINQNDEEEKSFQVAMMRDIYKRAAKVIFWLGEQGRYDEDAVNLMREFFKRYPKRLDLERNRVKTLKEMGLSYFDQRWYGWASLCCRPWFRRAWIVQEFLNAKESVFMSGALEISSKLLVHCGYATGVCVAIREAVLGHSTGAHEIEKYILRFQALRIYQFADDIRIFDLWCWSQQLEATDTRDRVFALLSIQTAVNMDMIDYRKDEATVYTEIAIKALSIPVPRITSTGNTVLTSTHRVHTNDMRRVSRFLACKFRSPQSSNLPSWVPDWKPIGFWFVPLTRYYTGTATFTYPYDHAIVKDKTLSISGIFWDEPEIIIDSTPYMDQLSQTIAGKDSDNQKTAKYMLDWMYQCYIEAMSISLRSVEKVDSGRFCRAMAFGVHLEKTVTPDKDYMKGFQALYRKFESLTGKARYHPSFLQSYSEPSCHGEVYESRFSELSAGRKFCVTKKRHLAWVPKETKPTDRICLLAGCAVPFAVRPVGQQYELLGDCYRDDMVEEKGLEIPREPYLFEFL</sequence>
<evidence type="ECO:0000313" key="3">
    <source>
        <dbReference type="Proteomes" id="UP000016936"/>
    </source>
</evidence>
<dbReference type="EMBL" id="KB445570">
    <property type="protein sequence ID" value="EMD96273.1"/>
    <property type="molecule type" value="Genomic_DNA"/>
</dbReference>
<dbReference type="PANTHER" id="PTHR24148">
    <property type="entry name" value="ANKYRIN REPEAT DOMAIN-CONTAINING PROTEIN 39 HOMOLOG-RELATED"/>
    <property type="match status" value="1"/>
</dbReference>
<dbReference type="InterPro" id="IPR010730">
    <property type="entry name" value="HET"/>
</dbReference>
<dbReference type="Pfam" id="PF06985">
    <property type="entry name" value="HET"/>
    <property type="match status" value="1"/>
</dbReference>
<feature type="domain" description="Heterokaryon incompatibility" evidence="1">
    <location>
        <begin position="45"/>
        <end position="193"/>
    </location>
</feature>